<comment type="caution">
    <text evidence="3">The sequence shown here is derived from an EMBL/GenBank/DDBJ whole genome shotgun (WGS) entry which is preliminary data.</text>
</comment>
<dbReference type="InterPro" id="IPR005659">
    <property type="entry name" value="Chemorcpt_Glu_NH3ase_CheD"/>
</dbReference>
<dbReference type="EMBL" id="JAADJT010000004">
    <property type="protein sequence ID" value="NGZ84902.1"/>
    <property type="molecule type" value="Genomic_DNA"/>
</dbReference>
<evidence type="ECO:0000256" key="2">
    <source>
        <dbReference type="ARBA" id="ARBA00022801"/>
    </source>
</evidence>
<evidence type="ECO:0000256" key="1">
    <source>
        <dbReference type="ARBA" id="ARBA00022500"/>
    </source>
</evidence>
<dbReference type="Pfam" id="PF03975">
    <property type="entry name" value="CheD"/>
    <property type="match status" value="1"/>
</dbReference>
<name>A0ABX0FK58_9BURK</name>
<dbReference type="CDD" id="cd16352">
    <property type="entry name" value="CheD"/>
    <property type="match status" value="1"/>
</dbReference>
<reference evidence="3 4" key="1">
    <citation type="submission" date="2020-01" db="EMBL/GenBank/DDBJ databases">
        <authorList>
            <person name="Lee S.D."/>
        </authorList>
    </citation>
    <scope>NUCLEOTIDE SEQUENCE [LARGE SCALE GENOMIC DNA]</scope>
    <source>
        <strain evidence="3 4">SAP-35</strain>
    </source>
</reference>
<keyword evidence="1" id="KW-0145">Chemotaxis</keyword>
<dbReference type="InterPro" id="IPR011324">
    <property type="entry name" value="Cytotoxic_necrot_fac-like_cat"/>
</dbReference>
<dbReference type="PANTHER" id="PTHR35147">
    <property type="entry name" value="CHEMORECEPTOR GLUTAMINE DEAMIDASE CHED-RELATED"/>
    <property type="match status" value="1"/>
</dbReference>
<dbReference type="InterPro" id="IPR038592">
    <property type="entry name" value="CheD-like_sf"/>
</dbReference>
<keyword evidence="4" id="KW-1185">Reference proteome</keyword>
<evidence type="ECO:0000313" key="3">
    <source>
        <dbReference type="EMBL" id="NGZ84902.1"/>
    </source>
</evidence>
<gene>
    <name evidence="3" type="ORF">GW587_11635</name>
</gene>
<keyword evidence="2" id="KW-0378">Hydrolase</keyword>
<dbReference type="PANTHER" id="PTHR35147:SF1">
    <property type="entry name" value="CHEMORECEPTOR GLUTAMINE DEAMIDASE CHED-RELATED"/>
    <property type="match status" value="1"/>
</dbReference>
<proteinExistence type="predicted"/>
<evidence type="ECO:0000313" key="4">
    <source>
        <dbReference type="Proteomes" id="UP000666369"/>
    </source>
</evidence>
<dbReference type="RefSeq" id="WP_166102650.1">
    <property type="nucleotide sequence ID" value="NZ_JAADJT010000004.1"/>
</dbReference>
<organism evidence="3 4">
    <name type="scientific">Duganella aceris</name>
    <dbReference type="NCBI Taxonomy" id="2703883"/>
    <lineage>
        <taxon>Bacteria</taxon>
        <taxon>Pseudomonadati</taxon>
        <taxon>Pseudomonadota</taxon>
        <taxon>Betaproteobacteria</taxon>
        <taxon>Burkholderiales</taxon>
        <taxon>Oxalobacteraceae</taxon>
        <taxon>Telluria group</taxon>
        <taxon>Duganella</taxon>
    </lineage>
</organism>
<sequence length="195" mass="20555">MQTTTINASNNAAATVNHWAAFDFGGAEERTVVSTRSVQVGIGQLKIGGRTDQLQALLGSCVGIAFIWKKRGRCGLAHCLLPEAPEAQAELSARYVSQAVPALLLLIGATEADYPDIQVVLAGGATMLNARSSRLQIGQQNADAAKRHLRKSGLNVQYCRIGGKCGRTLTVDCATSSFIVNEIVTAQPNAAYANA</sequence>
<dbReference type="SUPFAM" id="SSF64438">
    <property type="entry name" value="CNF1/YfiH-like putative cysteine hydrolases"/>
    <property type="match status" value="1"/>
</dbReference>
<dbReference type="Gene3D" id="3.30.1330.200">
    <property type="match status" value="1"/>
</dbReference>
<accession>A0ABX0FK58</accession>
<dbReference type="Proteomes" id="UP000666369">
    <property type="component" value="Unassembled WGS sequence"/>
</dbReference>
<reference evidence="4" key="2">
    <citation type="submission" date="2023-07" db="EMBL/GenBank/DDBJ databases">
        <title>Duganella aceri sp. nov., isolated from tree sap.</title>
        <authorList>
            <person name="Kim I.S."/>
        </authorList>
    </citation>
    <scope>NUCLEOTIDE SEQUENCE [LARGE SCALE GENOMIC DNA]</scope>
    <source>
        <strain evidence="4">SAP-35</strain>
    </source>
</reference>
<protein>
    <submittedName>
        <fullName evidence="3">Chemotaxis protein CheD</fullName>
    </submittedName>
</protein>